<evidence type="ECO:0000256" key="2">
    <source>
        <dbReference type="ARBA" id="ARBA00022527"/>
    </source>
</evidence>
<evidence type="ECO:0000256" key="6">
    <source>
        <dbReference type="ARBA" id="ARBA00022741"/>
    </source>
</evidence>
<dbReference type="Gene3D" id="1.10.510.10">
    <property type="entry name" value="Transferase(Phosphotransferase) domain 1"/>
    <property type="match status" value="2"/>
</dbReference>
<keyword evidence="3" id="KW-0808">Transferase</keyword>
<dbReference type="GO" id="GO:0005524">
    <property type="term" value="F:ATP binding"/>
    <property type="evidence" value="ECO:0007669"/>
    <property type="project" value="UniProtKB-UniRule"/>
</dbReference>
<dbReference type="PANTHER" id="PTHR27005:SF431">
    <property type="entry name" value="PROTEIN KINASE DOMAIN-CONTAINING PROTEIN"/>
    <property type="match status" value="1"/>
</dbReference>
<feature type="binding site" evidence="11">
    <location>
        <position position="391"/>
    </location>
    <ligand>
        <name>ATP</name>
        <dbReference type="ChEBI" id="CHEBI:30616"/>
    </ligand>
</feature>
<dbReference type="GO" id="GO:0007166">
    <property type="term" value="P:cell surface receptor signaling pathway"/>
    <property type="evidence" value="ECO:0007669"/>
    <property type="project" value="InterPro"/>
</dbReference>
<dbReference type="GO" id="GO:0005886">
    <property type="term" value="C:plasma membrane"/>
    <property type="evidence" value="ECO:0007669"/>
    <property type="project" value="TreeGrafter"/>
</dbReference>
<evidence type="ECO:0000256" key="5">
    <source>
        <dbReference type="ARBA" id="ARBA00022729"/>
    </source>
</evidence>
<dbReference type="InterPro" id="IPR017441">
    <property type="entry name" value="Protein_kinase_ATP_BS"/>
</dbReference>
<evidence type="ECO:0000256" key="8">
    <source>
        <dbReference type="ARBA" id="ARBA00022840"/>
    </source>
</evidence>
<dbReference type="SUPFAM" id="SSF56112">
    <property type="entry name" value="Protein kinase-like (PK-like)"/>
    <property type="match status" value="2"/>
</dbReference>
<keyword evidence="10" id="KW-0472">Membrane</keyword>
<dbReference type="Proteomes" id="UP000604825">
    <property type="component" value="Unassembled WGS sequence"/>
</dbReference>
<keyword evidence="7" id="KW-0418">Kinase</keyword>
<protein>
    <recommendedName>
        <fullName evidence="13">Protein kinase domain-containing protein</fullName>
    </recommendedName>
</protein>
<dbReference type="InterPro" id="IPR000719">
    <property type="entry name" value="Prot_kinase_dom"/>
</dbReference>
<dbReference type="FunFam" id="1.10.510.10:FF:000084">
    <property type="entry name" value="Wall-associated receptor kinase 2"/>
    <property type="match status" value="1"/>
</dbReference>
<dbReference type="AlphaFoldDB" id="A0A811R3G8"/>
<evidence type="ECO:0000256" key="10">
    <source>
        <dbReference type="ARBA" id="ARBA00023136"/>
    </source>
</evidence>
<evidence type="ECO:0000256" key="3">
    <source>
        <dbReference type="ARBA" id="ARBA00022679"/>
    </source>
</evidence>
<evidence type="ECO:0000259" key="13">
    <source>
        <dbReference type="PROSITE" id="PS50011"/>
    </source>
</evidence>
<reference evidence="14" key="1">
    <citation type="submission" date="2020-10" db="EMBL/GenBank/DDBJ databases">
        <authorList>
            <person name="Han B."/>
            <person name="Lu T."/>
            <person name="Zhao Q."/>
            <person name="Huang X."/>
            <person name="Zhao Y."/>
        </authorList>
    </citation>
    <scope>NUCLEOTIDE SEQUENCE</scope>
</reference>
<evidence type="ECO:0000256" key="12">
    <source>
        <dbReference type="RuleBase" id="RU000304"/>
    </source>
</evidence>
<gene>
    <name evidence="14" type="ORF">NCGR_LOCUS47896</name>
</gene>
<proteinExistence type="inferred from homology"/>
<sequence length="475" mass="53528">MQRVKKMKDKFFKQNHGLLVQQLVSQNSDIGERMIITLEELEKATNNFDRSRVIGGGGHGIVFKGIIDLHVVAIKKSKIIVQREINESINEVVVLSQVNHRNVMKLLGCCLEAEVPLLVYEFISNGTLCHHLHVEASISIPWDHRIRIALEVARALSYLHSAISIPIFHRDIKSSNILLDDNLTAKVSDFGASRHIPIDKIGVTIAVQGTIGYLDPMYYYTGRLTDKSDVFSFGVLLIELLTRKKPYVYRSIDDDGLVSHFVSLLAEGNLVEIMDPQVIKEEDGDMHKVATVAAMCTKLNSEDRPTMREVEMILENLIVKKKYNGTKPRNHGLLLQQLVSHNGDIGERMTITLRDLEKATNNFDKARVIGGGGHGVVFKGIIDLKVMAIKKSRITVEREINEFINEVAILSQVNHRNVVKLLGCCLETKVPLLVYEFISNGTLYQHLYVEGPMSLPWVDRIRIALEVSRALSYLH</sequence>
<evidence type="ECO:0000256" key="11">
    <source>
        <dbReference type="PROSITE-ProRule" id="PRU10141"/>
    </source>
</evidence>
<dbReference type="PANTHER" id="PTHR27005">
    <property type="entry name" value="WALL-ASSOCIATED RECEPTOR KINASE-LIKE 21"/>
    <property type="match status" value="1"/>
</dbReference>
<accession>A0A811R3G8</accession>
<organism evidence="14 15">
    <name type="scientific">Miscanthus lutarioriparius</name>
    <dbReference type="NCBI Taxonomy" id="422564"/>
    <lineage>
        <taxon>Eukaryota</taxon>
        <taxon>Viridiplantae</taxon>
        <taxon>Streptophyta</taxon>
        <taxon>Embryophyta</taxon>
        <taxon>Tracheophyta</taxon>
        <taxon>Spermatophyta</taxon>
        <taxon>Magnoliopsida</taxon>
        <taxon>Liliopsida</taxon>
        <taxon>Poales</taxon>
        <taxon>Poaceae</taxon>
        <taxon>PACMAD clade</taxon>
        <taxon>Panicoideae</taxon>
        <taxon>Andropogonodae</taxon>
        <taxon>Andropogoneae</taxon>
        <taxon>Saccharinae</taxon>
        <taxon>Miscanthus</taxon>
    </lineage>
</organism>
<comment type="subcellular location">
    <subcellularLocation>
        <location evidence="1">Membrane</location>
        <topology evidence="1">Single-pass type I membrane protein</topology>
    </subcellularLocation>
</comment>
<comment type="similarity">
    <text evidence="12">Belongs to the protein kinase superfamily.</text>
</comment>
<dbReference type="OrthoDB" id="4062651at2759"/>
<keyword evidence="4" id="KW-0812">Transmembrane</keyword>
<dbReference type="Pfam" id="PF07714">
    <property type="entry name" value="PK_Tyr_Ser-Thr"/>
    <property type="match status" value="2"/>
</dbReference>
<feature type="domain" description="Protein kinase" evidence="13">
    <location>
        <begin position="48"/>
        <end position="319"/>
    </location>
</feature>
<evidence type="ECO:0000256" key="7">
    <source>
        <dbReference type="ARBA" id="ARBA00022777"/>
    </source>
</evidence>
<keyword evidence="5" id="KW-0732">Signal</keyword>
<dbReference type="PROSITE" id="PS00107">
    <property type="entry name" value="PROTEIN_KINASE_ATP"/>
    <property type="match status" value="2"/>
</dbReference>
<evidence type="ECO:0000256" key="4">
    <source>
        <dbReference type="ARBA" id="ARBA00022692"/>
    </source>
</evidence>
<dbReference type="EMBL" id="CAJGYO010000013">
    <property type="protein sequence ID" value="CAD6264591.1"/>
    <property type="molecule type" value="Genomic_DNA"/>
</dbReference>
<comment type="caution">
    <text evidence="14">The sequence shown here is derived from an EMBL/GenBank/DDBJ whole genome shotgun (WGS) entry which is preliminary data.</text>
</comment>
<feature type="domain" description="Protein kinase" evidence="13">
    <location>
        <begin position="363"/>
        <end position="475"/>
    </location>
</feature>
<dbReference type="Gene3D" id="3.30.200.20">
    <property type="entry name" value="Phosphorylase Kinase, domain 1"/>
    <property type="match status" value="1"/>
</dbReference>
<dbReference type="SMART" id="SM00220">
    <property type="entry name" value="S_TKc"/>
    <property type="match status" value="1"/>
</dbReference>
<dbReference type="InterPro" id="IPR011009">
    <property type="entry name" value="Kinase-like_dom_sf"/>
</dbReference>
<dbReference type="FunFam" id="3.30.200.20:FF:000043">
    <property type="entry name" value="Wall-associated receptor kinase 2"/>
    <property type="match status" value="2"/>
</dbReference>
<keyword evidence="6 11" id="KW-0547">Nucleotide-binding</keyword>
<evidence type="ECO:0000256" key="9">
    <source>
        <dbReference type="ARBA" id="ARBA00022989"/>
    </source>
</evidence>
<evidence type="ECO:0000313" key="15">
    <source>
        <dbReference type="Proteomes" id="UP000604825"/>
    </source>
</evidence>
<dbReference type="InterPro" id="IPR001245">
    <property type="entry name" value="Ser-Thr/Tyr_kinase_cat_dom"/>
</dbReference>
<keyword evidence="9" id="KW-1133">Transmembrane helix</keyword>
<keyword evidence="15" id="KW-1185">Reference proteome</keyword>
<name>A0A811R3G8_9POAL</name>
<dbReference type="InterPro" id="IPR045274">
    <property type="entry name" value="WAK-like"/>
</dbReference>
<evidence type="ECO:0000313" key="14">
    <source>
        <dbReference type="EMBL" id="CAD6264591.1"/>
    </source>
</evidence>
<dbReference type="GO" id="GO:0004674">
    <property type="term" value="F:protein serine/threonine kinase activity"/>
    <property type="evidence" value="ECO:0007669"/>
    <property type="project" value="UniProtKB-KW"/>
</dbReference>
<dbReference type="PROSITE" id="PS00108">
    <property type="entry name" value="PROTEIN_KINASE_ST"/>
    <property type="match status" value="1"/>
</dbReference>
<evidence type="ECO:0000256" key="1">
    <source>
        <dbReference type="ARBA" id="ARBA00004479"/>
    </source>
</evidence>
<feature type="binding site" evidence="11">
    <location>
        <position position="76"/>
    </location>
    <ligand>
        <name>ATP</name>
        <dbReference type="ChEBI" id="CHEBI:30616"/>
    </ligand>
</feature>
<dbReference type="PROSITE" id="PS50011">
    <property type="entry name" value="PROTEIN_KINASE_DOM"/>
    <property type="match status" value="2"/>
</dbReference>
<keyword evidence="2 12" id="KW-0723">Serine/threonine-protein kinase</keyword>
<dbReference type="InterPro" id="IPR008271">
    <property type="entry name" value="Ser/Thr_kinase_AS"/>
</dbReference>
<keyword evidence="8 11" id="KW-0067">ATP-binding</keyword>